<name>A0A2M4C9N3_9DIPT</name>
<organism evidence="2">
    <name type="scientific">Anopheles marajoara</name>
    <dbReference type="NCBI Taxonomy" id="58244"/>
    <lineage>
        <taxon>Eukaryota</taxon>
        <taxon>Metazoa</taxon>
        <taxon>Ecdysozoa</taxon>
        <taxon>Arthropoda</taxon>
        <taxon>Hexapoda</taxon>
        <taxon>Insecta</taxon>
        <taxon>Pterygota</taxon>
        <taxon>Neoptera</taxon>
        <taxon>Endopterygota</taxon>
        <taxon>Diptera</taxon>
        <taxon>Nematocera</taxon>
        <taxon>Culicoidea</taxon>
        <taxon>Culicidae</taxon>
        <taxon>Anophelinae</taxon>
        <taxon>Anopheles</taxon>
    </lineage>
</organism>
<evidence type="ECO:0000313" key="2">
    <source>
        <dbReference type="EMBL" id="MBW61678.1"/>
    </source>
</evidence>
<feature type="signal peptide" evidence="1">
    <location>
        <begin position="1"/>
        <end position="19"/>
    </location>
</feature>
<reference evidence="2" key="1">
    <citation type="submission" date="2018-01" db="EMBL/GenBank/DDBJ databases">
        <title>An insight into the sialome of Amazonian anophelines.</title>
        <authorList>
            <person name="Ribeiro J.M."/>
            <person name="Scarpassa V."/>
            <person name="Calvo E."/>
        </authorList>
    </citation>
    <scope>NUCLEOTIDE SEQUENCE</scope>
    <source>
        <tissue evidence="2">Salivary glands</tissue>
    </source>
</reference>
<proteinExistence type="predicted"/>
<feature type="chain" id="PRO_5014676001" evidence="1">
    <location>
        <begin position="20"/>
        <end position="101"/>
    </location>
</feature>
<keyword evidence="1" id="KW-0732">Signal</keyword>
<dbReference type="AlphaFoldDB" id="A0A2M4C9N3"/>
<dbReference type="EMBL" id="GGFJ01012537">
    <property type="protein sequence ID" value="MBW61678.1"/>
    <property type="molecule type" value="Transcribed_RNA"/>
</dbReference>
<protein>
    <submittedName>
        <fullName evidence="2">Putative secreted protein</fullName>
    </submittedName>
</protein>
<accession>A0A2M4C9N3</accession>
<evidence type="ECO:0000256" key="1">
    <source>
        <dbReference type="SAM" id="SignalP"/>
    </source>
</evidence>
<sequence length="101" mass="10944">MIIIIIIIIGSGRFVCSDGVPIFSRSPSNNSSSSFTLVDLSASRALACTFQRFSNLLHDRGCMVCASAFDGGSVLYRFSVFVASMFLSLRCMMIVRSSVSI</sequence>